<dbReference type="GO" id="GO:0005874">
    <property type="term" value="C:microtubule"/>
    <property type="evidence" value="ECO:0007669"/>
    <property type="project" value="UniProtKB-KW"/>
</dbReference>
<evidence type="ECO:0000256" key="3">
    <source>
        <dbReference type="ARBA" id="ARBA00022701"/>
    </source>
</evidence>
<dbReference type="OrthoDB" id="424310at2759"/>
<dbReference type="GO" id="GO:0005524">
    <property type="term" value="F:ATP binding"/>
    <property type="evidence" value="ECO:0007669"/>
    <property type="project" value="UniProtKB-KW"/>
</dbReference>
<protein>
    <submittedName>
        <fullName evidence="15">Dynein axonemal heavy chain 1-like</fullName>
    </submittedName>
</protein>
<keyword evidence="8" id="KW-0175">Coiled coil</keyword>
<keyword evidence="11" id="KW-0206">Cytoskeleton</keyword>
<evidence type="ECO:0000259" key="13">
    <source>
        <dbReference type="Pfam" id="PF12781"/>
    </source>
</evidence>
<dbReference type="InterPro" id="IPR026983">
    <property type="entry name" value="DHC"/>
</dbReference>
<dbReference type="GO" id="GO:0007018">
    <property type="term" value="P:microtubule-based movement"/>
    <property type="evidence" value="ECO:0007669"/>
    <property type="project" value="InterPro"/>
</dbReference>
<evidence type="ECO:0000256" key="5">
    <source>
        <dbReference type="ARBA" id="ARBA00022741"/>
    </source>
</evidence>
<keyword evidence="4" id="KW-0677">Repeat</keyword>
<evidence type="ECO:0000256" key="7">
    <source>
        <dbReference type="ARBA" id="ARBA00023017"/>
    </source>
</evidence>
<keyword evidence="12" id="KW-0966">Cell projection</keyword>
<reference evidence="15" key="1">
    <citation type="submission" date="2025-08" db="UniProtKB">
        <authorList>
            <consortium name="RefSeq"/>
        </authorList>
    </citation>
    <scope>IDENTIFICATION</scope>
    <source>
        <tissue evidence="15">Whole organism</tissue>
    </source>
</reference>
<keyword evidence="7" id="KW-0243">Dynein</keyword>
<evidence type="ECO:0000256" key="4">
    <source>
        <dbReference type="ARBA" id="ARBA00022737"/>
    </source>
</evidence>
<keyword evidence="14" id="KW-1185">Reference proteome</keyword>
<dbReference type="Pfam" id="PF12781">
    <property type="entry name" value="AAA_9"/>
    <property type="match status" value="1"/>
</dbReference>
<gene>
    <name evidence="15" type="primary">LOC127750666</name>
</gene>
<evidence type="ECO:0000256" key="6">
    <source>
        <dbReference type="ARBA" id="ARBA00022840"/>
    </source>
</evidence>
<keyword evidence="3" id="KW-0493">Microtubule</keyword>
<dbReference type="GeneID" id="127750666"/>
<evidence type="ECO:0000256" key="11">
    <source>
        <dbReference type="ARBA" id="ARBA00023212"/>
    </source>
</evidence>
<keyword evidence="2" id="KW-0963">Cytoplasm</keyword>
<keyword evidence="6" id="KW-0067">ATP-binding</keyword>
<dbReference type="GO" id="GO:0051959">
    <property type="term" value="F:dynein light intermediate chain binding"/>
    <property type="evidence" value="ECO:0007669"/>
    <property type="project" value="InterPro"/>
</dbReference>
<feature type="domain" description="Dynein heavy chain ATP-binding dynein motor region" evidence="13">
    <location>
        <begin position="51"/>
        <end position="199"/>
    </location>
</feature>
<dbReference type="GO" id="GO:0030286">
    <property type="term" value="C:dynein complex"/>
    <property type="evidence" value="ECO:0007669"/>
    <property type="project" value="UniProtKB-KW"/>
</dbReference>
<keyword evidence="10" id="KW-0505">Motor protein</keyword>
<dbReference type="Gene3D" id="3.40.50.300">
    <property type="entry name" value="P-loop containing nucleotide triphosphate hydrolases"/>
    <property type="match status" value="1"/>
</dbReference>
<accession>A0A9C6X4B0</accession>
<evidence type="ECO:0000256" key="12">
    <source>
        <dbReference type="ARBA" id="ARBA00023273"/>
    </source>
</evidence>
<dbReference type="FunFam" id="3.40.50.300:FF:000049">
    <property type="entry name" value="Dynein, axonemal, heavy chain 5"/>
    <property type="match status" value="1"/>
</dbReference>
<dbReference type="GO" id="GO:0005930">
    <property type="term" value="C:axoneme"/>
    <property type="evidence" value="ECO:0007669"/>
    <property type="project" value="UniProtKB-SubCell"/>
</dbReference>
<keyword evidence="5" id="KW-0547">Nucleotide-binding</keyword>
<dbReference type="InterPro" id="IPR035706">
    <property type="entry name" value="AAA_9"/>
</dbReference>
<evidence type="ECO:0000256" key="10">
    <source>
        <dbReference type="ARBA" id="ARBA00023175"/>
    </source>
</evidence>
<dbReference type="RefSeq" id="XP_052128874.1">
    <property type="nucleotide sequence ID" value="XM_052272914.1"/>
</dbReference>
<evidence type="ECO:0000256" key="8">
    <source>
        <dbReference type="ARBA" id="ARBA00023054"/>
    </source>
</evidence>
<dbReference type="GO" id="GO:0045505">
    <property type="term" value="F:dynein intermediate chain binding"/>
    <property type="evidence" value="ECO:0007669"/>
    <property type="project" value="InterPro"/>
</dbReference>
<dbReference type="PANTHER" id="PTHR22878">
    <property type="entry name" value="DYNEIN HEAVY CHAIN 6, AXONEMAL-LIKE-RELATED"/>
    <property type="match status" value="1"/>
</dbReference>
<keyword evidence="9" id="KW-0969">Cilium</keyword>
<dbReference type="InterPro" id="IPR027417">
    <property type="entry name" value="P-loop_NTPase"/>
</dbReference>
<evidence type="ECO:0000256" key="2">
    <source>
        <dbReference type="ARBA" id="ARBA00022490"/>
    </source>
</evidence>
<dbReference type="PANTHER" id="PTHR22878:SF73">
    <property type="entry name" value="DYNEIN AXONEMAL HEAVY CHAIN 1"/>
    <property type="match status" value="1"/>
</dbReference>
<name>A0A9C6X4B0_FRAOC</name>
<evidence type="ECO:0000313" key="14">
    <source>
        <dbReference type="Proteomes" id="UP000504606"/>
    </source>
</evidence>
<dbReference type="AlphaFoldDB" id="A0A9C6X4B0"/>
<evidence type="ECO:0000256" key="9">
    <source>
        <dbReference type="ARBA" id="ARBA00023069"/>
    </source>
</evidence>
<comment type="subcellular location">
    <subcellularLocation>
        <location evidence="1">Cytoplasm</location>
        <location evidence="1">Cytoskeleton</location>
        <location evidence="1">Cilium axoneme</location>
    </subcellularLocation>
</comment>
<evidence type="ECO:0000313" key="15">
    <source>
        <dbReference type="RefSeq" id="XP_052128874.1"/>
    </source>
</evidence>
<proteinExistence type="predicted"/>
<evidence type="ECO:0000256" key="1">
    <source>
        <dbReference type="ARBA" id="ARBA00004430"/>
    </source>
</evidence>
<sequence>MGAVAYLTPFTDRYRRQLLRRWVEALPGAGVPHHPGCTPVGTLGDPVLTRLWQVDGLPRDALSTESAVLVTHSRRWPLFIDPQGQANRWIRNTYKNSDLTVLKLSDGHLMRSLETAIRYGFPTLLECVGEELDPALDPVLARATFPAPGQSSGTALVMKLGDTLVPYNANFKLFITTKLANPHYLPEVAIKVLLVNFALVAR</sequence>
<organism evidence="14 15">
    <name type="scientific">Frankliniella occidentalis</name>
    <name type="common">Western flower thrips</name>
    <name type="synonym">Euthrips occidentalis</name>
    <dbReference type="NCBI Taxonomy" id="133901"/>
    <lineage>
        <taxon>Eukaryota</taxon>
        <taxon>Metazoa</taxon>
        <taxon>Ecdysozoa</taxon>
        <taxon>Arthropoda</taxon>
        <taxon>Hexapoda</taxon>
        <taxon>Insecta</taxon>
        <taxon>Pterygota</taxon>
        <taxon>Neoptera</taxon>
        <taxon>Paraneoptera</taxon>
        <taxon>Thysanoptera</taxon>
        <taxon>Terebrantia</taxon>
        <taxon>Thripoidea</taxon>
        <taxon>Thripidae</taxon>
        <taxon>Frankliniella</taxon>
    </lineage>
</organism>
<dbReference type="KEGG" id="foc:127750666"/>
<dbReference type="Proteomes" id="UP000504606">
    <property type="component" value="Unplaced"/>
</dbReference>